<dbReference type="PANTHER" id="PTHR11655:SF16">
    <property type="entry name" value="60S RIBOSOMAL PROTEIN L9"/>
    <property type="match status" value="1"/>
</dbReference>
<dbReference type="Proteomes" id="UP000734854">
    <property type="component" value="Unassembled WGS sequence"/>
</dbReference>
<dbReference type="GO" id="GO:0019843">
    <property type="term" value="F:rRNA binding"/>
    <property type="evidence" value="ECO:0007669"/>
    <property type="project" value="InterPro"/>
</dbReference>
<dbReference type="AlphaFoldDB" id="A0A8J5FWV4"/>
<evidence type="ECO:0000256" key="2">
    <source>
        <dbReference type="ARBA" id="ARBA00022980"/>
    </source>
</evidence>
<comment type="similarity">
    <text evidence="1">Belongs to the universal ribosomal protein uL6 family.</text>
</comment>
<keyword evidence="7" id="KW-1185">Reference proteome</keyword>
<dbReference type="InterPro" id="IPR000702">
    <property type="entry name" value="Ribosomal_uL6-like"/>
</dbReference>
<comment type="caution">
    <text evidence="6">The sequence shown here is derived from an EMBL/GenBank/DDBJ whole genome shotgun (WGS) entry which is preliminary data.</text>
</comment>
<gene>
    <name evidence="6" type="ORF">ZIOFF_049425</name>
    <name evidence="5" type="ORF">ZIOFF_052634</name>
</gene>
<keyword evidence="3" id="KW-0687">Ribonucleoprotein</keyword>
<proteinExistence type="inferred from homology"/>
<dbReference type="GO" id="GO:0022625">
    <property type="term" value="C:cytosolic large ribosomal subunit"/>
    <property type="evidence" value="ECO:0007669"/>
    <property type="project" value="TreeGrafter"/>
</dbReference>
<dbReference type="PIRSF" id="PIRSF002162">
    <property type="entry name" value="Ribosomal_L6"/>
    <property type="match status" value="1"/>
</dbReference>
<evidence type="ECO:0000259" key="4">
    <source>
        <dbReference type="Pfam" id="PF00347"/>
    </source>
</evidence>
<dbReference type="GO" id="GO:0002181">
    <property type="term" value="P:cytoplasmic translation"/>
    <property type="evidence" value="ECO:0007669"/>
    <property type="project" value="TreeGrafter"/>
</dbReference>
<evidence type="ECO:0000313" key="7">
    <source>
        <dbReference type="Proteomes" id="UP000734854"/>
    </source>
</evidence>
<evidence type="ECO:0000256" key="3">
    <source>
        <dbReference type="ARBA" id="ARBA00023274"/>
    </source>
</evidence>
<feature type="domain" description="Large ribosomal subunit protein uL6 alpha-beta" evidence="4">
    <location>
        <begin position="98"/>
        <end position="177"/>
    </location>
</feature>
<dbReference type="PANTHER" id="PTHR11655">
    <property type="entry name" value="60S/50S RIBOSOMAL PROTEIN L6/L9"/>
    <property type="match status" value="1"/>
</dbReference>
<name>A0A8J5FWV4_ZINOF</name>
<keyword evidence="2" id="KW-0689">Ribosomal protein</keyword>
<dbReference type="FunFam" id="3.90.930.12:FF:000003">
    <property type="entry name" value="60S ribosomal protein L9"/>
    <property type="match status" value="1"/>
</dbReference>
<dbReference type="GO" id="GO:0003735">
    <property type="term" value="F:structural constituent of ribosome"/>
    <property type="evidence" value="ECO:0007669"/>
    <property type="project" value="InterPro"/>
</dbReference>
<organism evidence="6 7">
    <name type="scientific">Zingiber officinale</name>
    <name type="common">Ginger</name>
    <name type="synonym">Amomum zingiber</name>
    <dbReference type="NCBI Taxonomy" id="94328"/>
    <lineage>
        <taxon>Eukaryota</taxon>
        <taxon>Viridiplantae</taxon>
        <taxon>Streptophyta</taxon>
        <taxon>Embryophyta</taxon>
        <taxon>Tracheophyta</taxon>
        <taxon>Spermatophyta</taxon>
        <taxon>Magnoliopsida</taxon>
        <taxon>Liliopsida</taxon>
        <taxon>Zingiberales</taxon>
        <taxon>Zingiberaceae</taxon>
        <taxon>Zingiber</taxon>
    </lineage>
</organism>
<dbReference type="EMBL" id="JACMSC010000013">
    <property type="protein sequence ID" value="KAG6494400.1"/>
    <property type="molecule type" value="Genomic_DNA"/>
</dbReference>
<dbReference type="OrthoDB" id="1872507at2759"/>
<feature type="domain" description="Large ribosomal subunit protein uL6 alpha-beta" evidence="4">
    <location>
        <begin position="12"/>
        <end position="86"/>
    </location>
</feature>
<evidence type="ECO:0000256" key="1">
    <source>
        <dbReference type="ARBA" id="ARBA00009356"/>
    </source>
</evidence>
<dbReference type="EMBL" id="JACMSC010000014">
    <property type="protein sequence ID" value="KAG6491296.1"/>
    <property type="molecule type" value="Genomic_DNA"/>
</dbReference>
<dbReference type="FunFam" id="3.90.930.12:FF:000004">
    <property type="entry name" value="60S ribosomal protein L9"/>
    <property type="match status" value="1"/>
</dbReference>
<sequence>MKTILSSQTMDIPEGVTVKVNAKIVEVEGPRGKLTRDFKHLNLDFELIEGGKKLKVDAWFGSRKTTAAIRTSLSHIDNLITGVTKGYRYKMRLVYAHFPINASITPNNSCIEIRNFLGEKKVRKVDMLEEVKIFRSEKVKDELVLEGNDVELVSRSAALINQKCHVKNKDIRKFLDGIYVSEKGTITAEDA</sequence>
<dbReference type="InterPro" id="IPR002359">
    <property type="entry name" value="Ribosomal_uL6_CS2"/>
</dbReference>
<reference evidence="6 7" key="1">
    <citation type="submission" date="2020-08" db="EMBL/GenBank/DDBJ databases">
        <title>Plant Genome Project.</title>
        <authorList>
            <person name="Zhang R.-G."/>
        </authorList>
    </citation>
    <scope>NUCLEOTIDE SEQUENCE [LARGE SCALE GENOMIC DNA]</scope>
    <source>
        <tissue evidence="6">Rhizome</tissue>
    </source>
</reference>
<dbReference type="InterPro" id="IPR020040">
    <property type="entry name" value="Ribosomal_uL6_a/b-dom"/>
</dbReference>
<dbReference type="Pfam" id="PF00347">
    <property type="entry name" value="Ribosomal_L6"/>
    <property type="match status" value="2"/>
</dbReference>
<evidence type="ECO:0000313" key="6">
    <source>
        <dbReference type="EMBL" id="KAG6494400.1"/>
    </source>
</evidence>
<evidence type="ECO:0000313" key="5">
    <source>
        <dbReference type="EMBL" id="KAG6491296.1"/>
    </source>
</evidence>
<accession>A0A8J5FWV4</accession>
<dbReference type="PROSITE" id="PS00700">
    <property type="entry name" value="RIBOSOMAL_L6_2"/>
    <property type="match status" value="1"/>
</dbReference>
<protein>
    <recommendedName>
        <fullName evidence="4">Large ribosomal subunit protein uL6 alpha-beta domain-containing protein</fullName>
    </recommendedName>
</protein>